<dbReference type="AlphaFoldDB" id="A0A4V2W5R4"/>
<dbReference type="SUPFAM" id="SSF53756">
    <property type="entry name" value="UDP-Glycosyltransferase/glycogen phosphorylase"/>
    <property type="match status" value="1"/>
</dbReference>
<dbReference type="InterPro" id="IPR001296">
    <property type="entry name" value="Glyco_trans_1"/>
</dbReference>
<dbReference type="PANTHER" id="PTHR12526">
    <property type="entry name" value="GLYCOSYLTRANSFERASE"/>
    <property type="match status" value="1"/>
</dbReference>
<keyword evidence="3" id="KW-1185">Reference proteome</keyword>
<gene>
    <name evidence="2" type="ORF">EDD60_105112</name>
</gene>
<comment type="caution">
    <text evidence="2">The sequence shown here is derived from an EMBL/GenBank/DDBJ whole genome shotgun (WGS) entry which is preliminary data.</text>
</comment>
<dbReference type="EMBL" id="SMCQ01000005">
    <property type="protein sequence ID" value="TCW01008.1"/>
    <property type="molecule type" value="Genomic_DNA"/>
</dbReference>
<evidence type="ECO:0000313" key="2">
    <source>
        <dbReference type="EMBL" id="TCW01008.1"/>
    </source>
</evidence>
<feature type="domain" description="Glycosyl transferase family 1" evidence="1">
    <location>
        <begin position="183"/>
        <end position="300"/>
    </location>
</feature>
<dbReference type="Pfam" id="PF00534">
    <property type="entry name" value="Glycos_transf_1"/>
    <property type="match status" value="1"/>
</dbReference>
<evidence type="ECO:0000259" key="1">
    <source>
        <dbReference type="Pfam" id="PF00534"/>
    </source>
</evidence>
<dbReference type="RefSeq" id="WP_132226309.1">
    <property type="nucleotide sequence ID" value="NZ_JANKBF010000008.1"/>
</dbReference>
<dbReference type="GeneID" id="98914933"/>
<dbReference type="Proteomes" id="UP000295515">
    <property type="component" value="Unassembled WGS sequence"/>
</dbReference>
<accession>A0A4V2W5R4</accession>
<evidence type="ECO:0000313" key="3">
    <source>
        <dbReference type="Proteomes" id="UP000295515"/>
    </source>
</evidence>
<proteinExistence type="predicted"/>
<keyword evidence="2" id="KW-0808">Transferase</keyword>
<dbReference type="GO" id="GO:0016757">
    <property type="term" value="F:glycosyltransferase activity"/>
    <property type="evidence" value="ECO:0007669"/>
    <property type="project" value="InterPro"/>
</dbReference>
<organism evidence="2 3">
    <name type="scientific">Longibaculum muris</name>
    <dbReference type="NCBI Taxonomy" id="1796628"/>
    <lineage>
        <taxon>Bacteria</taxon>
        <taxon>Bacillati</taxon>
        <taxon>Bacillota</taxon>
        <taxon>Erysipelotrichia</taxon>
        <taxon>Erysipelotrichales</taxon>
        <taxon>Coprobacillaceae</taxon>
        <taxon>Longibaculum</taxon>
    </lineage>
</organism>
<name>A0A4V2W5R4_9FIRM</name>
<dbReference type="PANTHER" id="PTHR12526:SF630">
    <property type="entry name" value="GLYCOSYLTRANSFERASE"/>
    <property type="match status" value="1"/>
</dbReference>
<reference evidence="2 3" key="1">
    <citation type="submission" date="2019-03" db="EMBL/GenBank/DDBJ databases">
        <title>Genomic Encyclopedia of Type Strains, Phase IV (KMG-IV): sequencing the most valuable type-strain genomes for metagenomic binning, comparative biology and taxonomic classification.</title>
        <authorList>
            <person name="Goeker M."/>
        </authorList>
    </citation>
    <scope>NUCLEOTIDE SEQUENCE [LARGE SCALE GENOMIC DNA]</scope>
    <source>
        <strain evidence="2 3">DSM 29487</strain>
    </source>
</reference>
<protein>
    <submittedName>
        <fullName evidence="2">Glycosyltransferase EpsF</fullName>
    </submittedName>
</protein>
<dbReference type="Gene3D" id="3.40.50.2000">
    <property type="entry name" value="Glycogen Phosphorylase B"/>
    <property type="match status" value="2"/>
</dbReference>
<sequence length="369" mass="42383">MRVLHIVSQLSTGGAETLLMNLLRTEKNRTMQFDFLQITLIEGFYEKEAISFGSNVYKIEPLRKSGIKKFIEDIDKIIQENGPFDVIHSHVDHLSGIFMYVGKKNDINVRISHCHNTSIEGFERDFKKKLELYFLKYLINKYSTNFIACGLEAKKLLFDKNKDILVVNNAINVDKFNCHENDIRELKNELNISNQIIIGHVGRFVEQKNHKYLIDIFSDFCEHNDALLLLIGDGPLKKEIIEYSIRKGVYNNCLFLGQRNDINILMGVMDVLLLPSLFEGFPLTLIESQAAGLPAVISNNISKEVDLGMGLITFISLGSTEWANEIRKALYKENNLIFEERKKILSSKKYDVSSLLNTLKQIYGEQNEY</sequence>